<name>E6XDV7_CELAD</name>
<dbReference type="HOGENOM" id="CLU_1624168_0_0_10"/>
<dbReference type="PROSITE" id="PS51257">
    <property type="entry name" value="PROKAR_LIPOPROTEIN"/>
    <property type="match status" value="1"/>
</dbReference>
<gene>
    <name evidence="1" type="ordered locus">Celal_4052</name>
</gene>
<accession>E6XDV7</accession>
<protein>
    <recommendedName>
        <fullName evidence="3">Lipoprotein</fullName>
    </recommendedName>
</protein>
<dbReference type="RefSeq" id="WP_013552744.1">
    <property type="nucleotide sequence ID" value="NC_014934.1"/>
</dbReference>
<evidence type="ECO:0000313" key="1">
    <source>
        <dbReference type="EMBL" id="ADV51295.1"/>
    </source>
</evidence>
<proteinExistence type="predicted"/>
<dbReference type="eggNOG" id="ENOG5032VCC">
    <property type="taxonomic scope" value="Bacteria"/>
</dbReference>
<dbReference type="EMBL" id="CP002453">
    <property type="protein sequence ID" value="ADV51295.1"/>
    <property type="molecule type" value="Genomic_DNA"/>
</dbReference>
<keyword evidence="2" id="KW-1185">Reference proteome</keyword>
<dbReference type="Proteomes" id="UP000008634">
    <property type="component" value="Chromosome"/>
</dbReference>
<evidence type="ECO:0008006" key="3">
    <source>
        <dbReference type="Google" id="ProtNLM"/>
    </source>
</evidence>
<evidence type="ECO:0000313" key="2">
    <source>
        <dbReference type="Proteomes" id="UP000008634"/>
    </source>
</evidence>
<dbReference type="AlphaFoldDB" id="E6XDV7"/>
<sequence>MKKTLLIALLAITVLACKEKPTPEPKVELVAIEDLTPSPAGSSSLTETQLAHIKRIHQTFEEVYPISLEETIKNFKRDLHPDNEINIWLAMTNAYEPYAAVHTGAEKLEYRKEAYKLILMRTMMPDKEAISNANLKILSGKEAQAILTNYKLNATPIKVKTNE</sequence>
<dbReference type="STRING" id="688270.Celal_4052"/>
<organism evidence="1 2">
    <name type="scientific">Cellulophaga algicola (strain DSM 14237 / IC166 / ACAM 630)</name>
    <dbReference type="NCBI Taxonomy" id="688270"/>
    <lineage>
        <taxon>Bacteria</taxon>
        <taxon>Pseudomonadati</taxon>
        <taxon>Bacteroidota</taxon>
        <taxon>Flavobacteriia</taxon>
        <taxon>Flavobacteriales</taxon>
        <taxon>Flavobacteriaceae</taxon>
        <taxon>Cellulophaga</taxon>
    </lineage>
</organism>
<reference evidence="1 2" key="1">
    <citation type="journal article" date="2010" name="Stand. Genomic Sci.">
        <title>Complete genome sequence of Cellulophaga algicola type strain (IC166).</title>
        <authorList>
            <person name="Abt B."/>
            <person name="Lu M."/>
            <person name="Misra M."/>
            <person name="Han C."/>
            <person name="Nolan M."/>
            <person name="Lucas S."/>
            <person name="Hammon N."/>
            <person name="Deshpande S."/>
            <person name="Cheng J.F."/>
            <person name="Tapia R."/>
            <person name="Goodwin L."/>
            <person name="Pitluck S."/>
            <person name="Liolios K."/>
            <person name="Pagani I."/>
            <person name="Ivanova N."/>
            <person name="Mavromatis K."/>
            <person name="Ovchinikova G."/>
            <person name="Pati A."/>
            <person name="Chen A."/>
            <person name="Palaniappan K."/>
            <person name="Land M."/>
            <person name="Hauser L."/>
            <person name="Chang Y.J."/>
            <person name="Jeffries C.D."/>
            <person name="Detter J.C."/>
            <person name="Brambilla E."/>
            <person name="Rohde M."/>
            <person name="Tindall B.J."/>
            <person name="Goker M."/>
            <person name="Woyke T."/>
            <person name="Bristow J."/>
            <person name="Eisen J.A."/>
            <person name="Markowitz V."/>
            <person name="Hugenholtz P."/>
            <person name="Kyrpides N.C."/>
            <person name="Klenk H.P."/>
            <person name="Lapidus A."/>
        </authorList>
    </citation>
    <scope>NUCLEOTIDE SEQUENCE [LARGE SCALE GENOMIC DNA]</scope>
    <source>
        <strain evidence="2">DSM 14237 / IC166 / ACAM 630</strain>
    </source>
</reference>
<dbReference type="KEGG" id="cao:Celal_4052"/>
<dbReference type="OrthoDB" id="793644at2"/>